<organism evidence="3 4">
    <name type="scientific">Porcisia hertigi</name>
    <dbReference type="NCBI Taxonomy" id="2761500"/>
    <lineage>
        <taxon>Eukaryota</taxon>
        <taxon>Discoba</taxon>
        <taxon>Euglenozoa</taxon>
        <taxon>Kinetoplastea</taxon>
        <taxon>Metakinetoplastina</taxon>
        <taxon>Trypanosomatida</taxon>
        <taxon>Trypanosomatidae</taxon>
        <taxon>Leishmaniinae</taxon>
        <taxon>Porcisia</taxon>
    </lineage>
</organism>
<evidence type="ECO:0000256" key="2">
    <source>
        <dbReference type="SAM" id="Phobius"/>
    </source>
</evidence>
<dbReference type="KEGG" id="phet:94289924"/>
<name>A0A836L7F0_9TRYP</name>
<dbReference type="EMBL" id="JAFJZO010000031">
    <property type="protein sequence ID" value="KAG5497585.1"/>
    <property type="molecule type" value="Genomic_DNA"/>
</dbReference>
<keyword evidence="2" id="KW-0472">Membrane</keyword>
<dbReference type="RefSeq" id="XP_067755053.1">
    <property type="nucleotide sequence ID" value="XM_067899847.1"/>
</dbReference>
<feature type="transmembrane region" description="Helical" evidence="2">
    <location>
        <begin position="62"/>
        <end position="81"/>
    </location>
</feature>
<reference evidence="3 4" key="1">
    <citation type="submission" date="2021-02" db="EMBL/GenBank/DDBJ databases">
        <title>Porcisia hertigi Genome sequencing and assembly.</title>
        <authorList>
            <person name="Almutairi H."/>
            <person name="Gatherer D."/>
        </authorList>
    </citation>
    <scope>NUCLEOTIDE SEQUENCE [LARGE SCALE GENOMIC DNA]</scope>
    <source>
        <strain evidence="3 4">C119</strain>
    </source>
</reference>
<accession>A0A836L7F0</accession>
<keyword evidence="4" id="KW-1185">Reference proteome</keyword>
<keyword evidence="2" id="KW-1133">Transmembrane helix</keyword>
<sequence>MNHSFDAHALPNTHEEVAEEEEDSAKDIFSGEEYHGTNNITPSWEEEECRCIGEVRQWRRRATLVTAATTLTAMASAFYALRRHARCA</sequence>
<keyword evidence="2" id="KW-0812">Transmembrane</keyword>
<evidence type="ECO:0000313" key="4">
    <source>
        <dbReference type="Proteomes" id="UP000674318"/>
    </source>
</evidence>
<gene>
    <name evidence="3" type="ORF">JKF63_03850</name>
</gene>
<dbReference type="Proteomes" id="UP000674318">
    <property type="component" value="Unassembled WGS sequence"/>
</dbReference>
<protein>
    <submittedName>
        <fullName evidence="3">Uncharacterized protein</fullName>
    </submittedName>
</protein>
<dbReference type="GeneID" id="94289924"/>
<proteinExistence type="predicted"/>
<evidence type="ECO:0000313" key="3">
    <source>
        <dbReference type="EMBL" id="KAG5497585.1"/>
    </source>
</evidence>
<dbReference type="AlphaFoldDB" id="A0A836L7F0"/>
<comment type="caution">
    <text evidence="3">The sequence shown here is derived from an EMBL/GenBank/DDBJ whole genome shotgun (WGS) entry which is preliminary data.</text>
</comment>
<evidence type="ECO:0000256" key="1">
    <source>
        <dbReference type="SAM" id="MobiDB-lite"/>
    </source>
</evidence>
<feature type="region of interest" description="Disordered" evidence="1">
    <location>
        <begin position="1"/>
        <end position="40"/>
    </location>
</feature>